<organism evidence="4 5">
    <name type="scientific">Tegillarca granosa</name>
    <name type="common">Malaysian cockle</name>
    <name type="synonym">Anadara granosa</name>
    <dbReference type="NCBI Taxonomy" id="220873"/>
    <lineage>
        <taxon>Eukaryota</taxon>
        <taxon>Metazoa</taxon>
        <taxon>Spiralia</taxon>
        <taxon>Lophotrochozoa</taxon>
        <taxon>Mollusca</taxon>
        <taxon>Bivalvia</taxon>
        <taxon>Autobranchia</taxon>
        <taxon>Pteriomorphia</taxon>
        <taxon>Arcoida</taxon>
        <taxon>Arcoidea</taxon>
        <taxon>Arcidae</taxon>
        <taxon>Tegillarca</taxon>
    </lineage>
</organism>
<dbReference type="Proteomes" id="UP001217089">
    <property type="component" value="Unassembled WGS sequence"/>
</dbReference>
<keyword evidence="5" id="KW-1185">Reference proteome</keyword>
<accession>A0ABQ9ETK7</accession>
<evidence type="ECO:0000313" key="5">
    <source>
        <dbReference type="Proteomes" id="UP001217089"/>
    </source>
</evidence>
<dbReference type="Gene3D" id="1.10.238.10">
    <property type="entry name" value="EF-hand"/>
    <property type="match status" value="2"/>
</dbReference>
<proteinExistence type="predicted"/>
<dbReference type="Pfam" id="PF13202">
    <property type="entry name" value="EF-hand_5"/>
    <property type="match status" value="1"/>
</dbReference>
<dbReference type="EMBL" id="JARBDR010000657">
    <property type="protein sequence ID" value="KAJ8308524.1"/>
    <property type="molecule type" value="Genomic_DNA"/>
</dbReference>
<comment type="caution">
    <text evidence="4">The sequence shown here is derived from an EMBL/GenBank/DDBJ whole genome shotgun (WGS) entry which is preliminary data.</text>
</comment>
<gene>
    <name evidence="4" type="ORF">KUTeg_013398</name>
</gene>
<feature type="domain" description="EF-hand" evidence="3">
    <location>
        <begin position="85"/>
        <end position="120"/>
    </location>
</feature>
<dbReference type="InterPro" id="IPR002048">
    <property type="entry name" value="EF_hand_dom"/>
</dbReference>
<feature type="domain" description="EF-hand" evidence="3">
    <location>
        <begin position="47"/>
        <end position="84"/>
    </location>
</feature>
<dbReference type="PANTHER" id="PTHR23050">
    <property type="entry name" value="CALCIUM BINDING PROTEIN"/>
    <property type="match status" value="1"/>
</dbReference>
<evidence type="ECO:0000259" key="3">
    <source>
        <dbReference type="PROSITE" id="PS50222"/>
    </source>
</evidence>
<dbReference type="InterPro" id="IPR050145">
    <property type="entry name" value="Centrin_CML-like"/>
</dbReference>
<keyword evidence="2" id="KW-0106">Calcium</keyword>
<protein>
    <recommendedName>
        <fullName evidence="3">EF-hand domain-containing protein</fullName>
    </recommendedName>
</protein>
<dbReference type="Pfam" id="PF13499">
    <property type="entry name" value="EF-hand_7"/>
    <property type="match status" value="1"/>
</dbReference>
<evidence type="ECO:0000256" key="1">
    <source>
        <dbReference type="ARBA" id="ARBA00022737"/>
    </source>
</evidence>
<dbReference type="SMART" id="SM00054">
    <property type="entry name" value="EFh"/>
    <property type="match status" value="3"/>
</dbReference>
<evidence type="ECO:0000313" key="4">
    <source>
        <dbReference type="EMBL" id="KAJ8308524.1"/>
    </source>
</evidence>
<dbReference type="InterPro" id="IPR011992">
    <property type="entry name" value="EF-hand-dom_pair"/>
</dbReference>
<dbReference type="InterPro" id="IPR018247">
    <property type="entry name" value="EF_Hand_1_Ca_BS"/>
</dbReference>
<keyword evidence="1" id="KW-0677">Repeat</keyword>
<feature type="domain" description="EF-hand" evidence="3">
    <location>
        <begin position="121"/>
        <end position="146"/>
    </location>
</feature>
<evidence type="ECO:0000256" key="2">
    <source>
        <dbReference type="ARBA" id="ARBA00022837"/>
    </source>
</evidence>
<dbReference type="SUPFAM" id="SSF47473">
    <property type="entry name" value="EF-hand"/>
    <property type="match status" value="1"/>
</dbReference>
<name>A0ABQ9ETK7_TEGGR</name>
<reference evidence="4 5" key="1">
    <citation type="submission" date="2022-12" db="EMBL/GenBank/DDBJ databases">
        <title>Chromosome-level genome of Tegillarca granosa.</title>
        <authorList>
            <person name="Kim J."/>
        </authorList>
    </citation>
    <scope>NUCLEOTIDE SEQUENCE [LARGE SCALE GENOMIC DNA]</scope>
    <source>
        <strain evidence="4">Teg-2019</strain>
        <tissue evidence="4">Adductor muscle</tissue>
    </source>
</reference>
<dbReference type="CDD" id="cd00051">
    <property type="entry name" value="EFh"/>
    <property type="match status" value="2"/>
</dbReference>
<dbReference type="PROSITE" id="PS50222">
    <property type="entry name" value="EF_HAND_2"/>
    <property type="match status" value="3"/>
</dbReference>
<sequence length="146" mass="16776">MSCEKSTVFRKIFFLAFKNKAYMSLQPNEKEEVSLFVVAVKYQGCLLSIKEYRATFKLFDLNGDGDGVIDIAELTEFVSKRESEDLEKALRDAFKMFDKDGNGVLCAKELRNALKKLGDKFSEKEIQEMIEEADTDRDGNINYEEI</sequence>
<dbReference type="PROSITE" id="PS00018">
    <property type="entry name" value="EF_HAND_1"/>
    <property type="match status" value="2"/>
</dbReference>